<dbReference type="InterPro" id="IPR006439">
    <property type="entry name" value="HAD-SF_hydro_IA"/>
</dbReference>
<dbReference type="Pfam" id="PF13419">
    <property type="entry name" value="HAD_2"/>
    <property type="match status" value="1"/>
</dbReference>
<dbReference type="STRING" id="589385.SAMN05421504_1031010"/>
<dbReference type="InterPro" id="IPR036412">
    <property type="entry name" value="HAD-like_sf"/>
</dbReference>
<dbReference type="SFLD" id="SFLDS00003">
    <property type="entry name" value="Haloacid_Dehalogenase"/>
    <property type="match status" value="1"/>
</dbReference>
<evidence type="ECO:0000313" key="2">
    <source>
        <dbReference type="Proteomes" id="UP000199515"/>
    </source>
</evidence>
<dbReference type="InterPro" id="IPR041492">
    <property type="entry name" value="HAD_2"/>
</dbReference>
<dbReference type="PANTHER" id="PTHR18901:SF38">
    <property type="entry name" value="PSEUDOURIDINE-5'-PHOSPHATASE"/>
    <property type="match status" value="1"/>
</dbReference>
<sequence length="216" mass="22993">MATRAILLDFDGLVCDTERAAFLSWQEVYDSFGLEFEPAVWASMTGHATGERYAAAYLAGKLGRPVADEVIARRRDRKQALADLEPLRPGVRTLLDSAAERGIAAAVVSSSDSAWVLGHLARLGVRDHLAAVITGDQVPKRKPDPDGYLLALRTLGVVVSDALAFEDSSTGLRAALAAGLRCVAVPSSVAVDPDFTGADRVLDSLACFELDPVMAR</sequence>
<keyword evidence="2" id="KW-1185">Reference proteome</keyword>
<dbReference type="EMBL" id="FNON01000003">
    <property type="protein sequence ID" value="SDX83136.1"/>
    <property type="molecule type" value="Genomic_DNA"/>
</dbReference>
<dbReference type="InterPro" id="IPR023198">
    <property type="entry name" value="PGP-like_dom2"/>
</dbReference>
<protein>
    <submittedName>
        <fullName evidence="1">Putative hydrolase of the HAD superfamily</fullName>
    </submittedName>
</protein>
<evidence type="ECO:0000313" key="1">
    <source>
        <dbReference type="EMBL" id="SDX83136.1"/>
    </source>
</evidence>
<dbReference type="Gene3D" id="1.10.150.240">
    <property type="entry name" value="Putative phosphatase, domain 2"/>
    <property type="match status" value="1"/>
</dbReference>
<dbReference type="SUPFAM" id="SSF56784">
    <property type="entry name" value="HAD-like"/>
    <property type="match status" value="1"/>
</dbReference>
<dbReference type="OrthoDB" id="9797743at2"/>
<dbReference type="AlphaFoldDB" id="A0A1H3EWM9"/>
<dbReference type="GO" id="GO:0016787">
    <property type="term" value="F:hydrolase activity"/>
    <property type="evidence" value="ECO:0007669"/>
    <property type="project" value="UniProtKB-KW"/>
</dbReference>
<dbReference type="SFLD" id="SFLDG01129">
    <property type="entry name" value="C1.5:_HAD__Beta-PGM__Phosphata"/>
    <property type="match status" value="1"/>
</dbReference>
<dbReference type="NCBIfam" id="TIGR01509">
    <property type="entry name" value="HAD-SF-IA-v3"/>
    <property type="match status" value="1"/>
</dbReference>
<dbReference type="Gene3D" id="3.40.50.1000">
    <property type="entry name" value="HAD superfamily/HAD-like"/>
    <property type="match status" value="1"/>
</dbReference>
<name>A0A1H3EWM9_9PSEU</name>
<proteinExistence type="predicted"/>
<accession>A0A1H3EWM9</accession>
<keyword evidence="1" id="KW-0378">Hydrolase</keyword>
<dbReference type="RefSeq" id="WP_091290260.1">
    <property type="nucleotide sequence ID" value="NZ_FNON01000003.1"/>
</dbReference>
<gene>
    <name evidence="1" type="ORF">SAMN05421504_1031010</name>
</gene>
<dbReference type="InterPro" id="IPR023214">
    <property type="entry name" value="HAD_sf"/>
</dbReference>
<reference evidence="1 2" key="1">
    <citation type="submission" date="2016-10" db="EMBL/GenBank/DDBJ databases">
        <authorList>
            <person name="de Groot N.N."/>
        </authorList>
    </citation>
    <scope>NUCLEOTIDE SEQUENCE [LARGE SCALE GENOMIC DNA]</scope>
    <source>
        <strain evidence="1 2">CPCC 202699</strain>
    </source>
</reference>
<dbReference type="Proteomes" id="UP000199515">
    <property type="component" value="Unassembled WGS sequence"/>
</dbReference>
<dbReference type="PANTHER" id="PTHR18901">
    <property type="entry name" value="2-DEOXYGLUCOSE-6-PHOSPHATE PHOSPHATASE 2"/>
    <property type="match status" value="1"/>
</dbReference>
<organism evidence="1 2">
    <name type="scientific">Amycolatopsis xylanica</name>
    <dbReference type="NCBI Taxonomy" id="589385"/>
    <lineage>
        <taxon>Bacteria</taxon>
        <taxon>Bacillati</taxon>
        <taxon>Actinomycetota</taxon>
        <taxon>Actinomycetes</taxon>
        <taxon>Pseudonocardiales</taxon>
        <taxon>Pseudonocardiaceae</taxon>
        <taxon>Amycolatopsis</taxon>
    </lineage>
</organism>